<evidence type="ECO:0000259" key="2">
    <source>
        <dbReference type="Pfam" id="PF04149"/>
    </source>
</evidence>
<evidence type="ECO:0000256" key="1">
    <source>
        <dbReference type="SAM" id="MobiDB-lite"/>
    </source>
</evidence>
<dbReference type="InterPro" id="IPR007278">
    <property type="entry name" value="DUF397"/>
</dbReference>
<feature type="domain" description="DUF397" evidence="2">
    <location>
        <begin position="7"/>
        <end position="61"/>
    </location>
</feature>
<sequence length="68" mass="7163">MSTERFRWITSSHSNNGGQCVEAAPSRAATTGTVPVRDSKSPTGPVLSVPADAFTYFVNGLTSGAFDR</sequence>
<dbReference type="Pfam" id="PF04149">
    <property type="entry name" value="DUF397"/>
    <property type="match status" value="1"/>
</dbReference>
<protein>
    <submittedName>
        <fullName evidence="3">DUF397 domain-containing protein</fullName>
    </submittedName>
</protein>
<gene>
    <name evidence="3" type="ORF">HCN52_10535</name>
</gene>
<accession>A0ABX1CBT2</accession>
<dbReference type="EMBL" id="JAAVJC010000068">
    <property type="protein sequence ID" value="NJQ15373.1"/>
    <property type="molecule type" value="Genomic_DNA"/>
</dbReference>
<organism evidence="3 4">
    <name type="scientific">Streptomyces bohaiensis</name>
    <dbReference type="NCBI Taxonomy" id="1431344"/>
    <lineage>
        <taxon>Bacteria</taxon>
        <taxon>Bacillati</taxon>
        <taxon>Actinomycetota</taxon>
        <taxon>Actinomycetes</taxon>
        <taxon>Kitasatosporales</taxon>
        <taxon>Streptomycetaceae</taxon>
        <taxon>Streptomyces</taxon>
    </lineage>
</organism>
<proteinExistence type="predicted"/>
<dbReference type="Proteomes" id="UP000727056">
    <property type="component" value="Unassembled WGS sequence"/>
</dbReference>
<evidence type="ECO:0000313" key="4">
    <source>
        <dbReference type="Proteomes" id="UP000727056"/>
    </source>
</evidence>
<evidence type="ECO:0000313" key="3">
    <source>
        <dbReference type="EMBL" id="NJQ15373.1"/>
    </source>
</evidence>
<keyword evidence="4" id="KW-1185">Reference proteome</keyword>
<feature type="region of interest" description="Disordered" evidence="1">
    <location>
        <begin position="1"/>
        <end position="45"/>
    </location>
</feature>
<comment type="caution">
    <text evidence="3">The sequence shown here is derived from an EMBL/GenBank/DDBJ whole genome shotgun (WGS) entry which is preliminary data.</text>
</comment>
<dbReference type="RefSeq" id="WP_168088145.1">
    <property type="nucleotide sequence ID" value="NZ_BHZH01000059.1"/>
</dbReference>
<name>A0ABX1CBT2_9ACTN</name>
<feature type="compositionally biased region" description="Polar residues" evidence="1">
    <location>
        <begin position="8"/>
        <end position="18"/>
    </location>
</feature>
<reference evidence="3 4" key="1">
    <citation type="submission" date="2020-03" db="EMBL/GenBank/DDBJ databases">
        <title>Draft genome of Streptomyces sp. ventii, isolated from the Axial Seamount in the Pacific Ocean, and resequencing of the two type strains Streptomyces lonarensis strain NCL 716 and Streptomyces bohaiensis strain 11A07.</title>
        <authorList>
            <person name="Loughran R.M."/>
            <person name="Pfannmuller K.M."/>
            <person name="Wasson B.J."/>
            <person name="Deadmond M.C."/>
            <person name="Paddock B.E."/>
            <person name="Koyack M.J."/>
            <person name="Gallegos D.A."/>
            <person name="Mitchell E.A."/>
            <person name="Ushijima B."/>
            <person name="Saw J.H."/>
            <person name="Mcphail K.L."/>
            <person name="Videau P."/>
        </authorList>
    </citation>
    <scope>NUCLEOTIDE SEQUENCE [LARGE SCALE GENOMIC DNA]</scope>
    <source>
        <strain evidence="3 4">11A07</strain>
    </source>
</reference>